<dbReference type="AlphaFoldDB" id="J3N8K1"/>
<feature type="domain" description="BAG" evidence="3">
    <location>
        <begin position="25"/>
        <end position="96"/>
    </location>
</feature>
<dbReference type="GO" id="GO:0006457">
    <property type="term" value="P:protein folding"/>
    <property type="evidence" value="ECO:0007669"/>
    <property type="project" value="TreeGrafter"/>
</dbReference>
<feature type="region of interest" description="Disordered" evidence="2">
    <location>
        <begin position="199"/>
        <end position="272"/>
    </location>
</feature>
<dbReference type="PROSITE" id="PS51035">
    <property type="entry name" value="BAG"/>
    <property type="match status" value="1"/>
</dbReference>
<dbReference type="PROSITE" id="PS50096">
    <property type="entry name" value="IQ"/>
    <property type="match status" value="1"/>
</dbReference>
<dbReference type="Pfam" id="PF02179">
    <property type="entry name" value="BAG"/>
    <property type="match status" value="1"/>
</dbReference>
<sequence length="342" mass="37173">MDVEEAAVRVQAAARGFMARRMVRAVRAVEAEAEKVGRIMEAEAEALAGDAKARVAVGELLMRLLLRLDAVHGAREYRRRVTRRVLALQDAVDALEHRPAPVEEVPEVGDATAAVDAQAPAELAEDTPVAVDMAEAHDAQEAAELADNATEAVDNTEEATHDAEDNEMAPEPQHAAEHRVEAASEPETVVAEMEVDGLSAEAKPDEAADEQVVDGEDMAEQEEEAEGEWEAAAAKPEGISEAAQALSLEPPAAEQQQNQEEEEEKQAVSEGLDASKVMQMVAALCERSMQQCEVIATLAERVDALERAVRRVEESDRRRRRNKKLKKEAKANGKSIRSCYSD</sequence>
<dbReference type="SMART" id="SM00015">
    <property type="entry name" value="IQ"/>
    <property type="match status" value="1"/>
</dbReference>
<proteinExistence type="predicted"/>
<evidence type="ECO:0000313" key="5">
    <source>
        <dbReference type="Proteomes" id="UP000006038"/>
    </source>
</evidence>
<dbReference type="EnsemblPlants" id="OB11G21370.1">
    <property type="protein sequence ID" value="OB11G21370.1"/>
    <property type="gene ID" value="OB11G21370"/>
</dbReference>
<reference evidence="4" key="1">
    <citation type="journal article" date="2013" name="Nat. Commun.">
        <title>Whole-genome sequencing of Oryza brachyantha reveals mechanisms underlying Oryza genome evolution.</title>
        <authorList>
            <person name="Chen J."/>
            <person name="Huang Q."/>
            <person name="Gao D."/>
            <person name="Wang J."/>
            <person name="Lang Y."/>
            <person name="Liu T."/>
            <person name="Li B."/>
            <person name="Bai Z."/>
            <person name="Luis Goicoechea J."/>
            <person name="Liang C."/>
            <person name="Chen C."/>
            <person name="Zhang W."/>
            <person name="Sun S."/>
            <person name="Liao Y."/>
            <person name="Zhang X."/>
            <person name="Yang L."/>
            <person name="Song C."/>
            <person name="Wang M."/>
            <person name="Shi J."/>
            <person name="Liu G."/>
            <person name="Liu J."/>
            <person name="Zhou H."/>
            <person name="Zhou W."/>
            <person name="Yu Q."/>
            <person name="An N."/>
            <person name="Chen Y."/>
            <person name="Cai Q."/>
            <person name="Wang B."/>
            <person name="Liu B."/>
            <person name="Min J."/>
            <person name="Huang Y."/>
            <person name="Wu H."/>
            <person name="Li Z."/>
            <person name="Zhang Y."/>
            <person name="Yin Y."/>
            <person name="Song W."/>
            <person name="Jiang J."/>
            <person name="Jackson S.A."/>
            <person name="Wing R.A."/>
            <person name="Wang J."/>
            <person name="Chen M."/>
        </authorList>
    </citation>
    <scope>NUCLEOTIDE SEQUENCE [LARGE SCALE GENOMIC DNA]</scope>
    <source>
        <strain evidence="4">cv. IRGC 101232</strain>
    </source>
</reference>
<feature type="region of interest" description="Disordered" evidence="2">
    <location>
        <begin position="310"/>
        <end position="342"/>
    </location>
</feature>
<dbReference type="eggNOG" id="ENOG502RY04">
    <property type="taxonomic scope" value="Eukaryota"/>
</dbReference>
<dbReference type="SMART" id="SM00264">
    <property type="entry name" value="BAG"/>
    <property type="match status" value="1"/>
</dbReference>
<dbReference type="Gramene" id="OB11G21370.1">
    <property type="protein sequence ID" value="OB11G21370.1"/>
    <property type="gene ID" value="OB11G21370"/>
</dbReference>
<feature type="compositionally biased region" description="Basic residues" evidence="2">
    <location>
        <begin position="318"/>
        <end position="327"/>
    </location>
</feature>
<dbReference type="PANTHER" id="PTHR33322">
    <property type="entry name" value="BAG DOMAIN CONTAINING PROTEIN, EXPRESSED"/>
    <property type="match status" value="1"/>
</dbReference>
<organism evidence="4">
    <name type="scientific">Oryza brachyantha</name>
    <name type="common">malo sina</name>
    <dbReference type="NCBI Taxonomy" id="4533"/>
    <lineage>
        <taxon>Eukaryota</taxon>
        <taxon>Viridiplantae</taxon>
        <taxon>Streptophyta</taxon>
        <taxon>Embryophyta</taxon>
        <taxon>Tracheophyta</taxon>
        <taxon>Spermatophyta</taxon>
        <taxon>Magnoliopsida</taxon>
        <taxon>Liliopsida</taxon>
        <taxon>Poales</taxon>
        <taxon>Poaceae</taxon>
        <taxon>BOP clade</taxon>
        <taxon>Oryzoideae</taxon>
        <taxon>Oryzeae</taxon>
        <taxon>Oryzinae</taxon>
        <taxon>Oryza</taxon>
    </lineage>
</organism>
<dbReference type="InterPro" id="IPR003103">
    <property type="entry name" value="BAG_domain"/>
</dbReference>
<keyword evidence="5" id="KW-1185">Reference proteome</keyword>
<dbReference type="STRING" id="4533.J3N8K1"/>
<accession>J3N8K1</accession>
<feature type="compositionally biased region" description="Acidic residues" evidence="2">
    <location>
        <begin position="207"/>
        <end position="229"/>
    </location>
</feature>
<evidence type="ECO:0000256" key="2">
    <source>
        <dbReference type="SAM" id="MobiDB-lite"/>
    </source>
</evidence>
<dbReference type="PANTHER" id="PTHR33322:SF4">
    <property type="entry name" value="BAG DOMAIN CONTAINING PROTEIN, EXPRESSED"/>
    <property type="match status" value="1"/>
</dbReference>
<evidence type="ECO:0000313" key="4">
    <source>
        <dbReference type="EnsemblPlants" id="OB11G21370.1"/>
    </source>
</evidence>
<keyword evidence="1" id="KW-0143">Chaperone</keyword>
<dbReference type="HOGENOM" id="CLU_059259_0_0_1"/>
<dbReference type="OMA" id="SRRFFGY"/>
<evidence type="ECO:0000259" key="3">
    <source>
        <dbReference type="PROSITE" id="PS51035"/>
    </source>
</evidence>
<reference evidence="4" key="2">
    <citation type="submission" date="2013-04" db="UniProtKB">
        <authorList>
            <consortium name="EnsemblPlants"/>
        </authorList>
    </citation>
    <scope>IDENTIFICATION</scope>
</reference>
<dbReference type="InterPro" id="IPR040400">
    <property type="entry name" value="BAG5/6/7/8"/>
</dbReference>
<dbReference type="GO" id="GO:0009506">
    <property type="term" value="C:plasmodesma"/>
    <property type="evidence" value="ECO:0007669"/>
    <property type="project" value="TreeGrafter"/>
</dbReference>
<name>J3N8K1_ORYBR</name>
<dbReference type="SUPFAM" id="SSF63491">
    <property type="entry name" value="BAG domain"/>
    <property type="match status" value="1"/>
</dbReference>
<evidence type="ECO:0000256" key="1">
    <source>
        <dbReference type="ARBA" id="ARBA00023186"/>
    </source>
</evidence>
<dbReference type="InterPro" id="IPR000048">
    <property type="entry name" value="IQ_motif_EF-hand-BS"/>
</dbReference>
<feature type="region of interest" description="Disordered" evidence="2">
    <location>
        <begin position="146"/>
        <end position="185"/>
    </location>
</feature>
<dbReference type="Proteomes" id="UP000006038">
    <property type="component" value="Chromosome 11"/>
</dbReference>
<dbReference type="GO" id="GO:0051087">
    <property type="term" value="F:protein-folding chaperone binding"/>
    <property type="evidence" value="ECO:0007669"/>
    <property type="project" value="InterPro"/>
</dbReference>
<protein>
    <recommendedName>
        <fullName evidence="3">BAG domain-containing protein</fullName>
    </recommendedName>
</protein>
<feature type="compositionally biased region" description="Low complexity" evidence="2">
    <location>
        <begin position="249"/>
        <end position="258"/>
    </location>
</feature>